<evidence type="ECO:0000259" key="1">
    <source>
        <dbReference type="PROSITE" id="PS50181"/>
    </source>
</evidence>
<dbReference type="PROSITE" id="PS50181">
    <property type="entry name" value="FBOX"/>
    <property type="match status" value="1"/>
</dbReference>
<accession>A0AAV5FXC7</accession>
<proteinExistence type="predicted"/>
<dbReference type="AlphaFoldDB" id="A0AAV5FXC7"/>
<gene>
    <name evidence="2" type="primary">gb28577</name>
    <name evidence="2" type="ORF">PR202_gb28577</name>
</gene>
<name>A0AAV5FXC7_ELECO</name>
<sequence length="112" mass="12458">MASSTRRCEEPSPRAMDWAALPHDILASVFLKLGLREVMRSAGFACKSWRRVAIEEPALWRRIEMTPVRRSCRGWRAMVTATVERAAGQCVAFSGPCDDQSLIHLSASVAKP</sequence>
<reference evidence="2" key="2">
    <citation type="submission" date="2021-12" db="EMBL/GenBank/DDBJ databases">
        <title>Resequencing data analysis of finger millet.</title>
        <authorList>
            <person name="Hatakeyama M."/>
            <person name="Aluri S."/>
            <person name="Balachadran M.T."/>
            <person name="Sivarajan S.R."/>
            <person name="Poveda L."/>
            <person name="Shimizu-Inatsugi R."/>
            <person name="Schlapbach R."/>
            <person name="Sreeman S.M."/>
            <person name="Shimizu K.K."/>
        </authorList>
    </citation>
    <scope>NUCLEOTIDE SEQUENCE</scope>
</reference>
<keyword evidence="3" id="KW-1185">Reference proteome</keyword>
<evidence type="ECO:0000313" key="3">
    <source>
        <dbReference type="Proteomes" id="UP001054889"/>
    </source>
</evidence>
<dbReference type="Pfam" id="PF12937">
    <property type="entry name" value="F-box-like"/>
    <property type="match status" value="1"/>
</dbReference>
<dbReference type="SUPFAM" id="SSF81383">
    <property type="entry name" value="F-box domain"/>
    <property type="match status" value="1"/>
</dbReference>
<dbReference type="Proteomes" id="UP001054889">
    <property type="component" value="Unassembled WGS sequence"/>
</dbReference>
<comment type="caution">
    <text evidence="2">The sequence shown here is derived from an EMBL/GenBank/DDBJ whole genome shotgun (WGS) entry which is preliminary data.</text>
</comment>
<protein>
    <recommendedName>
        <fullName evidence="1">F-box domain-containing protein</fullName>
    </recommendedName>
</protein>
<dbReference type="PANTHER" id="PTHR38926:SF74">
    <property type="entry name" value="OS08G0193600 PROTEIN"/>
    <property type="match status" value="1"/>
</dbReference>
<dbReference type="InterPro" id="IPR001810">
    <property type="entry name" value="F-box_dom"/>
</dbReference>
<dbReference type="Gene3D" id="1.20.1280.50">
    <property type="match status" value="1"/>
</dbReference>
<dbReference type="FunFam" id="1.20.1280.50:FF:000037">
    <property type="entry name" value="F-box protein SKIP19"/>
    <property type="match status" value="1"/>
</dbReference>
<feature type="domain" description="F-box" evidence="1">
    <location>
        <begin position="15"/>
        <end position="63"/>
    </location>
</feature>
<reference evidence="2" key="1">
    <citation type="journal article" date="2018" name="DNA Res.">
        <title>Multiple hybrid de novo genome assembly of finger millet, an orphan allotetraploid crop.</title>
        <authorList>
            <person name="Hatakeyama M."/>
            <person name="Aluri S."/>
            <person name="Balachadran M.T."/>
            <person name="Sivarajan S.R."/>
            <person name="Patrignani A."/>
            <person name="Gruter S."/>
            <person name="Poveda L."/>
            <person name="Shimizu-Inatsugi R."/>
            <person name="Baeten J."/>
            <person name="Francoijs K.J."/>
            <person name="Nataraja K.N."/>
            <person name="Reddy Y.A.N."/>
            <person name="Phadnis S."/>
            <person name="Ravikumar R.L."/>
            <person name="Schlapbach R."/>
            <person name="Sreeman S.M."/>
            <person name="Shimizu K.K."/>
        </authorList>
    </citation>
    <scope>NUCLEOTIDE SEQUENCE</scope>
</reference>
<dbReference type="EMBL" id="BQKI01000098">
    <property type="protein sequence ID" value="GJN39456.1"/>
    <property type="molecule type" value="Genomic_DNA"/>
</dbReference>
<organism evidence="2 3">
    <name type="scientific">Eleusine coracana subsp. coracana</name>
    <dbReference type="NCBI Taxonomy" id="191504"/>
    <lineage>
        <taxon>Eukaryota</taxon>
        <taxon>Viridiplantae</taxon>
        <taxon>Streptophyta</taxon>
        <taxon>Embryophyta</taxon>
        <taxon>Tracheophyta</taxon>
        <taxon>Spermatophyta</taxon>
        <taxon>Magnoliopsida</taxon>
        <taxon>Liliopsida</taxon>
        <taxon>Poales</taxon>
        <taxon>Poaceae</taxon>
        <taxon>PACMAD clade</taxon>
        <taxon>Chloridoideae</taxon>
        <taxon>Cynodonteae</taxon>
        <taxon>Eleusininae</taxon>
        <taxon>Eleusine</taxon>
    </lineage>
</organism>
<dbReference type="PANTHER" id="PTHR38926">
    <property type="entry name" value="F-BOX DOMAIN CONTAINING PROTEIN, EXPRESSED"/>
    <property type="match status" value="1"/>
</dbReference>
<dbReference type="InterPro" id="IPR036047">
    <property type="entry name" value="F-box-like_dom_sf"/>
</dbReference>
<evidence type="ECO:0000313" key="2">
    <source>
        <dbReference type="EMBL" id="GJN39456.1"/>
    </source>
</evidence>